<reference evidence="1" key="1">
    <citation type="submission" date="2019-08" db="EMBL/GenBank/DDBJ databases">
        <authorList>
            <person name="Kucharzyk K."/>
            <person name="Murdoch R.W."/>
            <person name="Higgins S."/>
            <person name="Loffler F."/>
        </authorList>
    </citation>
    <scope>NUCLEOTIDE SEQUENCE</scope>
</reference>
<dbReference type="EMBL" id="VSSQ01000048">
    <property type="protein sequence ID" value="MPL69716.1"/>
    <property type="molecule type" value="Genomic_DNA"/>
</dbReference>
<gene>
    <name evidence="1" type="ORF">SDC9_15464</name>
</gene>
<dbReference type="AlphaFoldDB" id="A0A644TRV2"/>
<sequence length="70" mass="7685">MGNEISDFDVDVAVACGFFTPDGADVLVRVFAPLHTPRFANLPTISTVADGKGRIYRFRLKWLTAALPFV</sequence>
<accession>A0A644TRV2</accession>
<comment type="caution">
    <text evidence="1">The sequence shown here is derived from an EMBL/GenBank/DDBJ whole genome shotgun (WGS) entry which is preliminary data.</text>
</comment>
<proteinExistence type="predicted"/>
<evidence type="ECO:0000313" key="1">
    <source>
        <dbReference type="EMBL" id="MPL69716.1"/>
    </source>
</evidence>
<name>A0A644TRV2_9ZZZZ</name>
<organism evidence="1">
    <name type="scientific">bioreactor metagenome</name>
    <dbReference type="NCBI Taxonomy" id="1076179"/>
    <lineage>
        <taxon>unclassified sequences</taxon>
        <taxon>metagenomes</taxon>
        <taxon>ecological metagenomes</taxon>
    </lineage>
</organism>
<protein>
    <submittedName>
        <fullName evidence="1">Uncharacterized protein</fullName>
    </submittedName>
</protein>